<dbReference type="Gene3D" id="1.20.900.10">
    <property type="entry name" value="Dbl homology (DH) domain"/>
    <property type="match status" value="1"/>
</dbReference>
<feature type="compositionally biased region" description="Acidic residues" evidence="1">
    <location>
        <begin position="487"/>
        <end position="498"/>
    </location>
</feature>
<dbReference type="PROSITE" id="PS50010">
    <property type="entry name" value="DH_2"/>
    <property type="match status" value="1"/>
</dbReference>
<dbReference type="OrthoDB" id="245697at2759"/>
<dbReference type="SUPFAM" id="SSF50729">
    <property type="entry name" value="PH domain-like"/>
    <property type="match status" value="2"/>
</dbReference>
<dbReference type="GO" id="GO:0005737">
    <property type="term" value="C:cytoplasm"/>
    <property type="evidence" value="ECO:0007669"/>
    <property type="project" value="TreeGrafter"/>
</dbReference>
<dbReference type="AlphaFoldDB" id="A0A7R8XAK6"/>
<dbReference type="EMBL" id="LR900117">
    <property type="protein sequence ID" value="CAD7244276.1"/>
    <property type="molecule type" value="Genomic_DNA"/>
</dbReference>
<evidence type="ECO:0000313" key="4">
    <source>
        <dbReference type="EMBL" id="CAD7244276.1"/>
    </source>
</evidence>
<name>A0A7R8XAK6_9CRUS</name>
<dbReference type="PROSITE" id="PS50003">
    <property type="entry name" value="PH_DOMAIN"/>
    <property type="match status" value="1"/>
</dbReference>
<dbReference type="GO" id="GO:0005085">
    <property type="term" value="F:guanyl-nucleotide exchange factor activity"/>
    <property type="evidence" value="ECO:0007669"/>
    <property type="project" value="InterPro"/>
</dbReference>
<dbReference type="InterPro" id="IPR051092">
    <property type="entry name" value="FYVE_RhoGEF_PH"/>
</dbReference>
<organism evidence="4">
    <name type="scientific">Darwinula stevensoni</name>
    <dbReference type="NCBI Taxonomy" id="69355"/>
    <lineage>
        <taxon>Eukaryota</taxon>
        <taxon>Metazoa</taxon>
        <taxon>Ecdysozoa</taxon>
        <taxon>Arthropoda</taxon>
        <taxon>Crustacea</taxon>
        <taxon>Oligostraca</taxon>
        <taxon>Ostracoda</taxon>
        <taxon>Podocopa</taxon>
        <taxon>Podocopida</taxon>
        <taxon>Darwinulocopina</taxon>
        <taxon>Darwinuloidea</taxon>
        <taxon>Darwinulidae</taxon>
        <taxon>Darwinula</taxon>
    </lineage>
</organism>
<dbReference type="PANTHER" id="PTHR12673">
    <property type="entry name" value="FACIOGENITAL DYSPLASIA PROTEIN"/>
    <property type="match status" value="1"/>
</dbReference>
<dbReference type="InterPro" id="IPR011993">
    <property type="entry name" value="PH-like_dom_sf"/>
</dbReference>
<dbReference type="SMART" id="SM00233">
    <property type="entry name" value="PH"/>
    <property type="match status" value="2"/>
</dbReference>
<feature type="region of interest" description="Disordered" evidence="1">
    <location>
        <begin position="317"/>
        <end position="367"/>
    </location>
</feature>
<reference evidence="4" key="1">
    <citation type="submission" date="2020-11" db="EMBL/GenBank/DDBJ databases">
        <authorList>
            <person name="Tran Van P."/>
        </authorList>
    </citation>
    <scope>NUCLEOTIDE SEQUENCE</scope>
</reference>
<dbReference type="GO" id="GO:0007010">
    <property type="term" value="P:cytoskeleton organization"/>
    <property type="evidence" value="ECO:0007669"/>
    <property type="project" value="TreeGrafter"/>
</dbReference>
<evidence type="ECO:0000313" key="5">
    <source>
        <dbReference type="Proteomes" id="UP000677054"/>
    </source>
</evidence>
<keyword evidence="5" id="KW-1185">Reference proteome</keyword>
<dbReference type="SMART" id="SM00325">
    <property type="entry name" value="RhoGEF"/>
    <property type="match status" value="1"/>
</dbReference>
<dbReference type="Proteomes" id="UP000677054">
    <property type="component" value="Unassembled WGS sequence"/>
</dbReference>
<dbReference type="InterPro" id="IPR035899">
    <property type="entry name" value="DBL_dom_sf"/>
</dbReference>
<dbReference type="Pfam" id="PF00169">
    <property type="entry name" value="PH"/>
    <property type="match status" value="1"/>
</dbReference>
<evidence type="ECO:0000259" key="3">
    <source>
        <dbReference type="PROSITE" id="PS50010"/>
    </source>
</evidence>
<feature type="domain" description="PH" evidence="2">
    <location>
        <begin position="937"/>
        <end position="1037"/>
    </location>
</feature>
<proteinExistence type="predicted"/>
<dbReference type="EMBL" id="CAJPEV010000600">
    <property type="protein sequence ID" value="CAG0886826.1"/>
    <property type="molecule type" value="Genomic_DNA"/>
</dbReference>
<feature type="region of interest" description="Disordered" evidence="1">
    <location>
        <begin position="481"/>
        <end position="551"/>
    </location>
</feature>
<dbReference type="CDD" id="cd00160">
    <property type="entry name" value="RhoGEF"/>
    <property type="match status" value="1"/>
</dbReference>
<dbReference type="GO" id="GO:0046847">
    <property type="term" value="P:filopodium assembly"/>
    <property type="evidence" value="ECO:0007669"/>
    <property type="project" value="TreeGrafter"/>
</dbReference>
<feature type="compositionally biased region" description="Low complexity" evidence="1">
    <location>
        <begin position="524"/>
        <end position="542"/>
    </location>
</feature>
<accession>A0A7R8XAK6</accession>
<dbReference type="PANTHER" id="PTHR12673:SF241">
    <property type="entry name" value="DH DOMAIN-CONTAINING PROTEIN"/>
    <property type="match status" value="1"/>
</dbReference>
<dbReference type="InterPro" id="IPR000219">
    <property type="entry name" value="DH_dom"/>
</dbReference>
<evidence type="ECO:0000259" key="2">
    <source>
        <dbReference type="PROSITE" id="PS50003"/>
    </source>
</evidence>
<sequence length="1043" mass="118608">MHRREPSSRTHDNAMDAVMHECRFSGPESVLSGPENEMDGFEQPVRPGQRGRKSTKVDFFSPTFDADRFSTYSLYFPALLKRLGARNTGHLGFPGKGNGGDCEEKGSDPVTLVGFASRQPTFRGNARFRSKSLTREIKYLANGHVKTGTPEIAQEELALVAFLPRKSFKISNDPVKRSNSFAPPLKEPGQTKDWAHAHTLKTSRELKMEREKLKQERINNLTHDAREFLKGHQTFQFSGKDGFRTLSGDPKGLETFFKEAQEKFQTSSKERFAQFVKDNQDRFTQMTEQFGQRSVFSDFDSKFSGLGFPDKSKLFEGFGGKSQTQSWKEESSSSKRETSSESMNKEFRDFSSSGNQESKLFKSTESQSSQSSNFQKVFSSSSGFSESRETLQRPSEMFSSGLKGTPNQKNRFTFGHFGMDSDSFFSDDLPKFGAFGGFARFTPIIVSPGKKGLQMHTSRSTFEYCGSTNSFRISTEQVTAMHKYDDSESENSEEDEDDPHQLPVVLSKSRNSVKEMKMRKRSRPLSLETETSTRTSTPTLSEAGDSESQFSIPCTPLPLEYPDPRQEKSFKIVQELISTEKTYVTILHLIYEVFQKQVEEENKKRAMFPGETIAGIFSNVKSLYQLHHDFLLPKLTERIGSWEKDPRIGDIMKGLAPFLKMYTEYVKNFDNAMKLLKVWCKKSPRFAAIVDQIQYMEESANLSVEHHMLCPVQRLPRYRLLLMDYLKRLASHSSDREDAQKALHLVSVAANHANDAMRRIDQFKQLLETQERLAGALDLVSPSRILIKEGRIWKISARSGDHQERYLFLFSDLLLLCSSRLLPVPGTVGGTQLKLRAQFSILGLQVFQGDNLETPHSFYLSDTHKTIELYTNKCAGQRTPLPWIEGSKSSRVCRQCHEEIERPSSEVSDSNHSEDKENLRLPIQRAAAILQVPASKDSVVSGELMFKGSRSKTWQRRFFALRADGVLYSYENKEDDRALAATPVPGHEIQRGIEIAEKEKEKCFRLSQPHTRRSYVFMAPSPTEATRWWNAMEECIGGKEMTS</sequence>
<feature type="region of interest" description="Disordered" evidence="1">
    <location>
        <begin position="385"/>
        <end position="405"/>
    </location>
</feature>
<protein>
    <submittedName>
        <fullName evidence="4">Uncharacterized protein</fullName>
    </submittedName>
</protein>
<feature type="domain" description="DH" evidence="3">
    <location>
        <begin position="568"/>
        <end position="756"/>
    </location>
</feature>
<dbReference type="InterPro" id="IPR001849">
    <property type="entry name" value="PH_domain"/>
</dbReference>
<feature type="compositionally biased region" description="Basic and acidic residues" evidence="1">
    <location>
        <begin position="327"/>
        <end position="349"/>
    </location>
</feature>
<dbReference type="SUPFAM" id="SSF48065">
    <property type="entry name" value="DBL homology domain (DH-domain)"/>
    <property type="match status" value="1"/>
</dbReference>
<dbReference type="Gene3D" id="2.30.29.30">
    <property type="entry name" value="Pleckstrin-homology domain (PH domain)/Phosphotyrosine-binding domain (PTB)"/>
    <property type="match status" value="2"/>
</dbReference>
<dbReference type="Pfam" id="PF00621">
    <property type="entry name" value="RhoGEF"/>
    <property type="match status" value="1"/>
</dbReference>
<evidence type="ECO:0000256" key="1">
    <source>
        <dbReference type="SAM" id="MobiDB-lite"/>
    </source>
</evidence>
<gene>
    <name evidence="4" type="ORF">DSTB1V02_LOCUS4176</name>
</gene>